<dbReference type="FunFam" id="3.40.50.1820:FF:000122">
    <property type="entry name" value="Vitellogenin-3-like Protein"/>
    <property type="match status" value="1"/>
</dbReference>
<protein>
    <recommendedName>
        <fullName evidence="5">Lipase domain-containing protein</fullName>
    </recommendedName>
</protein>
<dbReference type="InterPro" id="IPR029058">
    <property type="entry name" value="AB_hydrolase_fold"/>
</dbReference>
<evidence type="ECO:0000259" key="5">
    <source>
        <dbReference type="Pfam" id="PF00151"/>
    </source>
</evidence>
<proteinExistence type="inferred from homology"/>
<comment type="subcellular location">
    <subcellularLocation>
        <location evidence="1">Secreted</location>
    </subcellularLocation>
</comment>
<reference evidence="6 7" key="1">
    <citation type="journal article" date="2008" name="Nature">
        <title>The genome of the model beetle and pest Tribolium castaneum.</title>
        <authorList>
            <consortium name="Tribolium Genome Sequencing Consortium"/>
            <person name="Richards S."/>
            <person name="Gibbs R.A."/>
            <person name="Weinstock G.M."/>
            <person name="Brown S.J."/>
            <person name="Denell R."/>
            <person name="Beeman R.W."/>
            <person name="Gibbs R."/>
            <person name="Beeman R.W."/>
            <person name="Brown S.J."/>
            <person name="Bucher G."/>
            <person name="Friedrich M."/>
            <person name="Grimmelikhuijzen C.J."/>
            <person name="Klingler M."/>
            <person name="Lorenzen M."/>
            <person name="Richards S."/>
            <person name="Roth S."/>
            <person name="Schroder R."/>
            <person name="Tautz D."/>
            <person name="Zdobnov E.M."/>
            <person name="Muzny D."/>
            <person name="Gibbs R.A."/>
            <person name="Weinstock G.M."/>
            <person name="Attaway T."/>
            <person name="Bell S."/>
            <person name="Buhay C.J."/>
            <person name="Chandrabose M.N."/>
            <person name="Chavez D."/>
            <person name="Clerk-Blankenburg K.P."/>
            <person name="Cree A."/>
            <person name="Dao M."/>
            <person name="Davis C."/>
            <person name="Chacko J."/>
            <person name="Dinh H."/>
            <person name="Dugan-Rocha S."/>
            <person name="Fowler G."/>
            <person name="Garner T.T."/>
            <person name="Garnes J."/>
            <person name="Gnirke A."/>
            <person name="Hawes A."/>
            <person name="Hernandez J."/>
            <person name="Hines S."/>
            <person name="Holder M."/>
            <person name="Hume J."/>
            <person name="Jhangiani S.N."/>
            <person name="Joshi V."/>
            <person name="Khan Z.M."/>
            <person name="Jackson L."/>
            <person name="Kovar C."/>
            <person name="Kowis A."/>
            <person name="Lee S."/>
            <person name="Lewis L.R."/>
            <person name="Margolis J."/>
            <person name="Morgan M."/>
            <person name="Nazareth L.V."/>
            <person name="Nguyen N."/>
            <person name="Okwuonu G."/>
            <person name="Parker D."/>
            <person name="Richards S."/>
            <person name="Ruiz S.J."/>
            <person name="Santibanez J."/>
            <person name="Savard J."/>
            <person name="Scherer S.E."/>
            <person name="Schneider B."/>
            <person name="Sodergren E."/>
            <person name="Tautz D."/>
            <person name="Vattahil S."/>
            <person name="Villasana D."/>
            <person name="White C.S."/>
            <person name="Wright R."/>
            <person name="Park Y."/>
            <person name="Beeman R.W."/>
            <person name="Lord J."/>
            <person name="Oppert B."/>
            <person name="Lorenzen M."/>
            <person name="Brown S."/>
            <person name="Wang L."/>
            <person name="Savard J."/>
            <person name="Tautz D."/>
            <person name="Richards S."/>
            <person name="Weinstock G."/>
            <person name="Gibbs R.A."/>
            <person name="Liu Y."/>
            <person name="Worley K."/>
            <person name="Weinstock G."/>
            <person name="Elsik C.G."/>
            <person name="Reese J.T."/>
            <person name="Elhaik E."/>
            <person name="Landan G."/>
            <person name="Graur D."/>
            <person name="Arensburger P."/>
            <person name="Atkinson P."/>
            <person name="Beeman R.W."/>
            <person name="Beidler J."/>
            <person name="Brown S.J."/>
            <person name="Demuth J.P."/>
            <person name="Drury D.W."/>
            <person name="Du Y.Z."/>
            <person name="Fujiwara H."/>
            <person name="Lorenzen M."/>
            <person name="Maselli V."/>
            <person name="Osanai M."/>
            <person name="Park Y."/>
            <person name="Robertson H.M."/>
            <person name="Tu Z."/>
            <person name="Wang J.J."/>
            <person name="Wang S."/>
            <person name="Richards S."/>
            <person name="Song H."/>
            <person name="Zhang L."/>
            <person name="Sodergren E."/>
            <person name="Werner D."/>
            <person name="Stanke M."/>
            <person name="Morgenstern B."/>
            <person name="Solovyev V."/>
            <person name="Kosarev P."/>
            <person name="Brown G."/>
            <person name="Chen H.C."/>
            <person name="Ermolaeva O."/>
            <person name="Hlavina W."/>
            <person name="Kapustin Y."/>
            <person name="Kiryutin B."/>
            <person name="Kitts P."/>
            <person name="Maglott D."/>
            <person name="Pruitt K."/>
            <person name="Sapojnikov V."/>
            <person name="Souvorov A."/>
            <person name="Mackey A.J."/>
            <person name="Waterhouse R.M."/>
            <person name="Wyder S."/>
            <person name="Zdobnov E.M."/>
            <person name="Zdobnov E.M."/>
            <person name="Wyder S."/>
            <person name="Kriventseva E.V."/>
            <person name="Kadowaki T."/>
            <person name="Bork P."/>
            <person name="Aranda M."/>
            <person name="Bao R."/>
            <person name="Beermann A."/>
            <person name="Berns N."/>
            <person name="Bolognesi R."/>
            <person name="Bonneton F."/>
            <person name="Bopp D."/>
            <person name="Brown S.J."/>
            <person name="Bucher G."/>
            <person name="Butts T."/>
            <person name="Chaumot A."/>
            <person name="Denell R.E."/>
            <person name="Ferrier D.E."/>
            <person name="Friedrich M."/>
            <person name="Gordon C.M."/>
            <person name="Jindra M."/>
            <person name="Klingler M."/>
            <person name="Lan Q."/>
            <person name="Lattorff H.M."/>
            <person name="Laudet V."/>
            <person name="von Levetsow C."/>
            <person name="Liu Z."/>
            <person name="Lutz R."/>
            <person name="Lynch J.A."/>
            <person name="da Fonseca R.N."/>
            <person name="Posnien N."/>
            <person name="Reuter R."/>
            <person name="Roth S."/>
            <person name="Savard J."/>
            <person name="Schinko J.B."/>
            <person name="Schmitt C."/>
            <person name="Schoppmeier M."/>
            <person name="Schroder R."/>
            <person name="Shippy T.D."/>
            <person name="Simonnet F."/>
            <person name="Marques-Souza H."/>
            <person name="Tautz D."/>
            <person name="Tomoyasu Y."/>
            <person name="Trauner J."/>
            <person name="Van der Zee M."/>
            <person name="Vervoort M."/>
            <person name="Wittkopp N."/>
            <person name="Wimmer E.A."/>
            <person name="Yang X."/>
            <person name="Jones A.K."/>
            <person name="Sattelle D.B."/>
            <person name="Ebert P.R."/>
            <person name="Nelson D."/>
            <person name="Scott J.G."/>
            <person name="Beeman R.W."/>
            <person name="Muthukrishnan S."/>
            <person name="Kramer K.J."/>
            <person name="Arakane Y."/>
            <person name="Beeman R.W."/>
            <person name="Zhu Q."/>
            <person name="Hogenkamp D."/>
            <person name="Dixit R."/>
            <person name="Oppert B."/>
            <person name="Jiang H."/>
            <person name="Zou Z."/>
            <person name="Marshall J."/>
            <person name="Elpidina E."/>
            <person name="Vinokurov K."/>
            <person name="Oppert C."/>
            <person name="Zou Z."/>
            <person name="Evans J."/>
            <person name="Lu Z."/>
            <person name="Zhao P."/>
            <person name="Sumathipala N."/>
            <person name="Altincicek B."/>
            <person name="Vilcinskas A."/>
            <person name="Williams M."/>
            <person name="Hultmark D."/>
            <person name="Hetru C."/>
            <person name="Jiang H."/>
            <person name="Grimmelikhuijzen C.J."/>
            <person name="Hauser F."/>
            <person name="Cazzamali G."/>
            <person name="Williamson M."/>
            <person name="Park Y."/>
            <person name="Li B."/>
            <person name="Tanaka Y."/>
            <person name="Predel R."/>
            <person name="Neupert S."/>
            <person name="Schachtner J."/>
            <person name="Verleyen P."/>
            <person name="Raible F."/>
            <person name="Bork P."/>
            <person name="Friedrich M."/>
            <person name="Walden K.K."/>
            <person name="Robertson H.M."/>
            <person name="Angeli S."/>
            <person name="Foret S."/>
            <person name="Bucher G."/>
            <person name="Schuetz S."/>
            <person name="Maleszka R."/>
            <person name="Wimmer E.A."/>
            <person name="Beeman R.W."/>
            <person name="Lorenzen M."/>
            <person name="Tomoyasu Y."/>
            <person name="Miller S.C."/>
            <person name="Grossmann D."/>
            <person name="Bucher G."/>
        </authorList>
    </citation>
    <scope>NUCLEOTIDE SEQUENCE [LARGE SCALE GENOMIC DNA]</scope>
    <source>
        <strain evidence="6 7">Georgia GA2</strain>
    </source>
</reference>
<dbReference type="HOGENOM" id="CLU_257418_0_0_1"/>
<accession>D6W6P4</accession>
<dbReference type="CDD" id="cd00707">
    <property type="entry name" value="Pancreat_lipase_like"/>
    <property type="match status" value="1"/>
</dbReference>
<evidence type="ECO:0000313" key="7">
    <source>
        <dbReference type="Proteomes" id="UP000007266"/>
    </source>
</evidence>
<dbReference type="EMBL" id="KQ971307">
    <property type="protein sequence ID" value="EFA10979.2"/>
    <property type="molecule type" value="Genomic_DNA"/>
</dbReference>
<evidence type="ECO:0000256" key="3">
    <source>
        <dbReference type="ARBA" id="ARBA00022525"/>
    </source>
</evidence>
<gene>
    <name evidence="6" type="primary">AUGUSTUS-3.0.2_04146</name>
    <name evidence="6" type="ORF">TcasGA2_TC004146</name>
</gene>
<dbReference type="eggNOG" id="ENOG502RYX8">
    <property type="taxonomic scope" value="Eukaryota"/>
</dbReference>
<feature type="domain" description="Lipase" evidence="5">
    <location>
        <begin position="1186"/>
        <end position="1459"/>
    </location>
</feature>
<keyword evidence="3" id="KW-0964">Secreted</keyword>
<dbReference type="Proteomes" id="UP000007266">
    <property type="component" value="Linkage group 1"/>
</dbReference>
<dbReference type="GO" id="GO:0005615">
    <property type="term" value="C:extracellular space"/>
    <property type="evidence" value="ECO:0000318"/>
    <property type="project" value="GO_Central"/>
</dbReference>
<dbReference type="InterPro" id="IPR033906">
    <property type="entry name" value="Lipase_N"/>
</dbReference>
<dbReference type="InterPro" id="IPR016024">
    <property type="entry name" value="ARM-type_fold"/>
</dbReference>
<organism evidence="6 7">
    <name type="scientific">Tribolium castaneum</name>
    <name type="common">Red flour beetle</name>
    <dbReference type="NCBI Taxonomy" id="7070"/>
    <lineage>
        <taxon>Eukaryota</taxon>
        <taxon>Metazoa</taxon>
        <taxon>Ecdysozoa</taxon>
        <taxon>Arthropoda</taxon>
        <taxon>Hexapoda</taxon>
        <taxon>Insecta</taxon>
        <taxon>Pterygota</taxon>
        <taxon>Neoptera</taxon>
        <taxon>Endopterygota</taxon>
        <taxon>Coleoptera</taxon>
        <taxon>Polyphaga</taxon>
        <taxon>Cucujiformia</taxon>
        <taxon>Tenebrionidae</taxon>
        <taxon>Tenebrionidae incertae sedis</taxon>
        <taxon>Tribolium</taxon>
    </lineage>
</organism>
<dbReference type="InterPro" id="IPR013818">
    <property type="entry name" value="Lipase"/>
</dbReference>
<evidence type="ECO:0000313" key="6">
    <source>
        <dbReference type="EMBL" id="EFA10979.2"/>
    </source>
</evidence>
<dbReference type="GO" id="GO:0016298">
    <property type="term" value="F:lipase activity"/>
    <property type="evidence" value="ECO:0000318"/>
    <property type="project" value="GO_Central"/>
</dbReference>
<sequence>MAKVAYSPLTGFKHSAQNVSRIVLRSLPHNCKNYLCNFNNLPIKGIDLNDILKEFTQKEVRHFFPFINKQILKLFRNNTDSRDGSFYYEMITGFCTFEDFQAEIWPYYYPHLEEFQDGEFHQSLLKYWIPITVKHYKADFYDFIAIKDADIYFKAHTLLEIKKRGFYKPQFNPDIMHFFNWEKTSSVALRMVCTFVSKKHHPEQSAVQMVQFYLNNYSSFEFPADVLKSLKIFISQIFIVSHLTLAKSEQDLSPQFLNFVYRFCLRRVSDPETCEVSAQLLKVLWDIACGSSADLVTCYKIDLDCVYEVGGNFYFRQLQRSGFWGDRFFNSELTNKFAFLFGHKFYFCPKLVTLIKERYLGVVECDFDLATLLVQVNELVCLQSSETIRIYTDLVVAYRKLRKKPFSREIEKLCSIFNDTVENFDFEKMFTSVLILDMLIVTKSYDNIDLERVIDRSLCCISKIINTKLDTGLNAKETKIFEAFINNTVECLVTSENDWPNFDKESIFTNLSKIITDSNLKRPVSLSVGAIQTLGSNRTLKSLYHNKQSGKIRRNPETRLVIHALCLSDKNLTKPFLVSSLNFLLEVLSNPLSPDLALSSSLHSLEVLVSDNSIHQLTLPFAVPIIQNCIQLFNRTNWIVRNADLQLLKSLIERFLGVSLDENIRPKTIEDLFILFPTLVPHFYAVLSQSELSDSAVITLLFFTESQIVNGSLIGQSLEGDFDKFRHLFVNIMQKYSNNLGFLAIKAFTSLCALENIPAVISEIVSHIQRHFHGMRRNVLANLIKLLRELHQKYKQGCVQTDGIVIDEAISGLIAYLKQFDSFYFNLLSLRLHSVDEIAVTLNREINYENRIWLNNHVPHLLRNVSPDRLAIFLDRVLQTPEFLQVRVLSIIVDRISEIDVAPIMQILVLKLGELPDCSKFLIMCYAKTILLCSEIAELNCDLIAGIRQDFGTDSIYKMFIYVLVLSHCDNKSDSDARFVTKCVGKYVDAIGDDEILGDLASTLTHLYKCSSAGDRYNVMKMAFYLLLSKPTALEICKFISLLTKFHSSSVLFNFASLCDLAKLSTWVGDRTVALKLLGEFYCYVNDLPEEEASDTYYLIENDLSLPKRYVKAMLVSQVSEKLDLCVGLNRTSVRMFILQLLIYQLMALGTWAELLSDVTIEKMFFQFQGAVNYFLGIADVPNIGHDVTFNLYTRKNPQVAQILPPSYPSLIPLSNFNPNLNTYFVIHGYTDHKHREIIARLRLVLNNAEDSNVIVVDWSRLAAFIYFDAVNHTVPVGTYVGEFLSLLESNFIDLKTVHLIGHSLGAHISGIAGAFVGGRVRRITGLDPAGPLFELIEERNESLSLDKTDALFVDVIHTDADEFGVTKPIGDADFYPNEGTSPQPGCTNPLTVVSCSHIRSVEFYTESVVNDYPFEARHCNVTRGDYTCLEEEPVHMGHYLSLEARGVYFLETNAEPPFAKRYG</sequence>
<comment type="similarity">
    <text evidence="2 4">Belongs to the AB hydrolase superfamily. Lipase family.</text>
</comment>
<dbReference type="PRINTS" id="PR00821">
    <property type="entry name" value="TAGLIPASE"/>
</dbReference>
<reference evidence="6 7" key="2">
    <citation type="journal article" date="2010" name="Nucleic Acids Res.">
        <title>BeetleBase in 2010: revisions to provide comprehensive genomic information for Tribolium castaneum.</title>
        <authorList>
            <person name="Kim H.S."/>
            <person name="Murphy T."/>
            <person name="Xia J."/>
            <person name="Caragea D."/>
            <person name="Park Y."/>
            <person name="Beeman R.W."/>
            <person name="Lorenzen M.D."/>
            <person name="Butcher S."/>
            <person name="Manak J.R."/>
            <person name="Brown S.J."/>
        </authorList>
    </citation>
    <scope>NUCLEOTIDE SEQUENCE [LARGE SCALE GENOMIC DNA]</scope>
    <source>
        <strain evidence="6 7">Georgia GA2</strain>
    </source>
</reference>
<dbReference type="PANTHER" id="PTHR11610">
    <property type="entry name" value="LIPASE"/>
    <property type="match status" value="1"/>
</dbReference>
<evidence type="ECO:0000256" key="4">
    <source>
        <dbReference type="RuleBase" id="RU004262"/>
    </source>
</evidence>
<dbReference type="SUPFAM" id="SSF53474">
    <property type="entry name" value="alpha/beta-Hydrolases"/>
    <property type="match status" value="1"/>
</dbReference>
<dbReference type="PANTHER" id="PTHR11610:SF173">
    <property type="entry name" value="LIPASE DOMAIN-CONTAINING PROTEIN-RELATED"/>
    <property type="match status" value="1"/>
</dbReference>
<keyword evidence="7" id="KW-1185">Reference proteome</keyword>
<name>D6W6P4_TRICA</name>
<dbReference type="SUPFAM" id="SSF48371">
    <property type="entry name" value="ARM repeat"/>
    <property type="match status" value="1"/>
</dbReference>
<evidence type="ECO:0000256" key="2">
    <source>
        <dbReference type="ARBA" id="ARBA00010701"/>
    </source>
</evidence>
<dbReference type="GO" id="GO:0016042">
    <property type="term" value="P:lipid catabolic process"/>
    <property type="evidence" value="ECO:0000318"/>
    <property type="project" value="GO_Central"/>
</dbReference>
<dbReference type="Pfam" id="PF00151">
    <property type="entry name" value="Lipase"/>
    <property type="match status" value="1"/>
</dbReference>
<dbReference type="InterPro" id="IPR000734">
    <property type="entry name" value="TAG_lipase"/>
</dbReference>
<dbReference type="Gene3D" id="3.40.50.1820">
    <property type="entry name" value="alpha/beta hydrolase"/>
    <property type="match status" value="1"/>
</dbReference>
<dbReference type="InParanoid" id="D6W6P4"/>
<evidence type="ECO:0000256" key="1">
    <source>
        <dbReference type="ARBA" id="ARBA00004613"/>
    </source>
</evidence>